<feature type="compositionally biased region" description="Basic and acidic residues" evidence="1">
    <location>
        <begin position="1"/>
        <end position="10"/>
    </location>
</feature>
<dbReference type="EMBL" id="HBHP01000156">
    <property type="protein sequence ID" value="CAD9743950.1"/>
    <property type="molecule type" value="Transcribed_RNA"/>
</dbReference>
<dbReference type="Pfam" id="PF00240">
    <property type="entry name" value="ubiquitin"/>
    <property type="match status" value="1"/>
</dbReference>
<sequence>MEEYRRMAQEKHKRFRDKQQMEREQQEEGSREPPEPTAASASPEQAEAKDPFVALAEKYSSAPDCIHVNLLIPQKGTTRLRISSRARIEEIRKAFQPLTMALICKGKRLSDDRTLRECRVSDEDIIHCWKSTVRKAPAEEPPPDFNLQGIAPPPLYVLCAMIVAILAVLWGLLVTTGKKYFTPFSTLLLFALTGGAGILMREIFLPTGNGALIQ</sequence>
<dbReference type="AlphaFoldDB" id="A0A7S2X515"/>
<evidence type="ECO:0000313" key="4">
    <source>
        <dbReference type="EMBL" id="CAD9743950.1"/>
    </source>
</evidence>
<feature type="compositionally biased region" description="Basic and acidic residues" evidence="1">
    <location>
        <begin position="17"/>
        <end position="34"/>
    </location>
</feature>
<gene>
    <name evidence="4" type="ORF">LSP00402_LOCUS111</name>
</gene>
<evidence type="ECO:0000256" key="2">
    <source>
        <dbReference type="SAM" id="Phobius"/>
    </source>
</evidence>
<reference evidence="4" key="1">
    <citation type="submission" date="2021-01" db="EMBL/GenBank/DDBJ databases">
        <authorList>
            <person name="Corre E."/>
            <person name="Pelletier E."/>
            <person name="Niang G."/>
            <person name="Scheremetjew M."/>
            <person name="Finn R."/>
            <person name="Kale V."/>
            <person name="Holt S."/>
            <person name="Cochrane G."/>
            <person name="Meng A."/>
            <person name="Brown T."/>
            <person name="Cohen L."/>
        </authorList>
    </citation>
    <scope>NUCLEOTIDE SEQUENCE</scope>
    <source>
        <strain evidence="4">CCMP622</strain>
    </source>
</reference>
<dbReference type="InterPro" id="IPR029071">
    <property type="entry name" value="Ubiquitin-like_domsf"/>
</dbReference>
<keyword evidence="2" id="KW-1133">Transmembrane helix</keyword>
<feature type="transmembrane region" description="Helical" evidence="2">
    <location>
        <begin position="180"/>
        <end position="200"/>
    </location>
</feature>
<protein>
    <recommendedName>
        <fullName evidence="3">Ubiquitin-like domain-containing protein</fullName>
    </recommendedName>
</protein>
<dbReference type="PROSITE" id="PS50053">
    <property type="entry name" value="UBIQUITIN_2"/>
    <property type="match status" value="1"/>
</dbReference>
<keyword evidence="2" id="KW-0812">Transmembrane</keyword>
<keyword evidence="2" id="KW-0472">Membrane</keyword>
<dbReference type="Gene3D" id="3.10.20.90">
    <property type="entry name" value="Phosphatidylinositol 3-kinase Catalytic Subunit, Chain A, domain 1"/>
    <property type="match status" value="1"/>
</dbReference>
<feature type="domain" description="Ubiquitin-like" evidence="3">
    <location>
        <begin position="85"/>
        <end position="127"/>
    </location>
</feature>
<dbReference type="SUPFAM" id="SSF54236">
    <property type="entry name" value="Ubiquitin-like"/>
    <property type="match status" value="1"/>
</dbReference>
<feature type="region of interest" description="Disordered" evidence="1">
    <location>
        <begin position="1"/>
        <end position="48"/>
    </location>
</feature>
<name>A0A7S2X515_9EUKA</name>
<feature type="transmembrane region" description="Helical" evidence="2">
    <location>
        <begin position="155"/>
        <end position="174"/>
    </location>
</feature>
<dbReference type="InterPro" id="IPR000626">
    <property type="entry name" value="Ubiquitin-like_dom"/>
</dbReference>
<evidence type="ECO:0000256" key="1">
    <source>
        <dbReference type="SAM" id="MobiDB-lite"/>
    </source>
</evidence>
<accession>A0A7S2X515</accession>
<proteinExistence type="predicted"/>
<dbReference type="CDD" id="cd17039">
    <property type="entry name" value="Ubl_ubiquitin_like"/>
    <property type="match status" value="1"/>
</dbReference>
<organism evidence="4">
    <name type="scientific">Lotharella oceanica</name>
    <dbReference type="NCBI Taxonomy" id="641309"/>
    <lineage>
        <taxon>Eukaryota</taxon>
        <taxon>Sar</taxon>
        <taxon>Rhizaria</taxon>
        <taxon>Cercozoa</taxon>
        <taxon>Chlorarachniophyceae</taxon>
        <taxon>Lotharella</taxon>
    </lineage>
</organism>
<evidence type="ECO:0000259" key="3">
    <source>
        <dbReference type="PROSITE" id="PS50053"/>
    </source>
</evidence>